<evidence type="ECO:0000256" key="7">
    <source>
        <dbReference type="SAM" id="Phobius"/>
    </source>
</evidence>
<dbReference type="RefSeq" id="WP_305993840.1">
    <property type="nucleotide sequence ID" value="NZ_JAVAMP010000015.1"/>
</dbReference>
<reference evidence="9 10" key="1">
    <citation type="submission" date="2023-08" db="EMBL/GenBank/DDBJ databases">
        <authorList>
            <person name="Park J.-S."/>
        </authorList>
    </citation>
    <scope>NUCLEOTIDE SEQUENCE [LARGE SCALE GENOMIC DNA]</scope>
    <source>
        <strain evidence="9 10">2205SS18-9</strain>
    </source>
</reference>
<feature type="transmembrane region" description="Helical" evidence="7">
    <location>
        <begin position="298"/>
        <end position="317"/>
    </location>
</feature>
<feature type="transmembrane region" description="Helical" evidence="7">
    <location>
        <begin position="263"/>
        <end position="286"/>
    </location>
</feature>
<dbReference type="Proteomes" id="UP001231941">
    <property type="component" value="Unassembled WGS sequence"/>
</dbReference>
<accession>A0ABT9J4J8</accession>
<evidence type="ECO:0000256" key="2">
    <source>
        <dbReference type="ARBA" id="ARBA00022448"/>
    </source>
</evidence>
<gene>
    <name evidence="9" type="ORF">Q5Y73_20775</name>
</gene>
<evidence type="ECO:0000313" key="9">
    <source>
        <dbReference type="EMBL" id="MDP5276533.1"/>
    </source>
</evidence>
<keyword evidence="2" id="KW-0813">Transport</keyword>
<dbReference type="PANTHER" id="PTHR43266">
    <property type="entry name" value="MACROLIDE-EFFLUX PROTEIN"/>
    <property type="match status" value="1"/>
</dbReference>
<proteinExistence type="predicted"/>
<keyword evidence="4 7" id="KW-0812">Transmembrane</keyword>
<evidence type="ECO:0000256" key="3">
    <source>
        <dbReference type="ARBA" id="ARBA00022475"/>
    </source>
</evidence>
<dbReference type="InterPro" id="IPR036259">
    <property type="entry name" value="MFS_trans_sf"/>
</dbReference>
<feature type="transmembrane region" description="Helical" evidence="7">
    <location>
        <begin position="112"/>
        <end position="133"/>
    </location>
</feature>
<evidence type="ECO:0000256" key="4">
    <source>
        <dbReference type="ARBA" id="ARBA00022692"/>
    </source>
</evidence>
<name>A0ABT9J4J8_9BACL</name>
<sequence>MINTKLVTTLGNTKSDAKNFFLFSFGAFISKFGASIYSFAISLYVLTVTGSGVSFAINLVLSMIPTVLLGPVAGVITDRVNRKWIIVLGDLVSGGVLLCLFIISFYQFHLYWIYMATFILNIIGTFIGVCVEAAKPNIVHDKNLMKLNSITRIIMSSSFILGPVLGGMAYAFIDQITIFILINAISFFVSSLAECFIDFKFNVVKNKSEKKNRFFNDMKEGFVYLFSKQQLRMIMILFICINFFTTLSAMIPIPYIITNVLKLDALAFGIIEGAYPIGMILGAIFIGKIVNNLNYHKFLIWITLIFSILFIAISIPVMLGNLTSEFVYIIYYFVINASLGMCAALADIPIMTILQKLVPDYLRGRVISSGITIVNTVVPFAMLLSGGLLNVLPIYWLPLFGGVLLFIIGVSIYISQTNNSTSLSLNETQLN</sequence>
<feature type="transmembrane region" description="Helical" evidence="7">
    <location>
        <begin position="20"/>
        <end position="46"/>
    </location>
</feature>
<organism evidence="9 10">
    <name type="scientific">Chengkuizengella axinellae</name>
    <dbReference type="NCBI Taxonomy" id="3064388"/>
    <lineage>
        <taxon>Bacteria</taxon>
        <taxon>Bacillati</taxon>
        <taxon>Bacillota</taxon>
        <taxon>Bacilli</taxon>
        <taxon>Bacillales</taxon>
        <taxon>Paenibacillaceae</taxon>
        <taxon>Chengkuizengella</taxon>
    </lineage>
</organism>
<comment type="subcellular location">
    <subcellularLocation>
        <location evidence="1">Cell membrane</location>
        <topology evidence="1">Multi-pass membrane protein</topology>
    </subcellularLocation>
</comment>
<feature type="transmembrane region" description="Helical" evidence="7">
    <location>
        <begin position="84"/>
        <end position="106"/>
    </location>
</feature>
<feature type="transmembrane region" description="Helical" evidence="7">
    <location>
        <begin position="234"/>
        <end position="257"/>
    </location>
</feature>
<dbReference type="Pfam" id="PF07690">
    <property type="entry name" value="MFS_1"/>
    <property type="match status" value="1"/>
</dbReference>
<comment type="caution">
    <text evidence="9">The sequence shown here is derived from an EMBL/GenBank/DDBJ whole genome shotgun (WGS) entry which is preliminary data.</text>
</comment>
<feature type="transmembrane region" description="Helical" evidence="7">
    <location>
        <begin position="153"/>
        <end position="172"/>
    </location>
</feature>
<dbReference type="EMBL" id="JAVAMP010000015">
    <property type="protein sequence ID" value="MDP5276533.1"/>
    <property type="molecule type" value="Genomic_DNA"/>
</dbReference>
<dbReference type="PANTHER" id="PTHR43266:SF9">
    <property type="entry name" value="PERMEASE, MAJOR FACILITATOR SUPERFAMILY-RELATED"/>
    <property type="match status" value="1"/>
</dbReference>
<feature type="transmembrane region" description="Helical" evidence="7">
    <location>
        <begin position="366"/>
        <end position="388"/>
    </location>
</feature>
<feature type="domain" description="Major facilitator superfamily (MFS) profile" evidence="8">
    <location>
        <begin position="231"/>
        <end position="431"/>
    </location>
</feature>
<dbReference type="SUPFAM" id="SSF103473">
    <property type="entry name" value="MFS general substrate transporter"/>
    <property type="match status" value="1"/>
</dbReference>
<dbReference type="PROSITE" id="PS50850">
    <property type="entry name" value="MFS"/>
    <property type="match status" value="1"/>
</dbReference>
<evidence type="ECO:0000313" key="10">
    <source>
        <dbReference type="Proteomes" id="UP001231941"/>
    </source>
</evidence>
<dbReference type="InterPro" id="IPR011701">
    <property type="entry name" value="MFS"/>
</dbReference>
<evidence type="ECO:0000256" key="5">
    <source>
        <dbReference type="ARBA" id="ARBA00022989"/>
    </source>
</evidence>
<feature type="transmembrane region" description="Helical" evidence="7">
    <location>
        <begin position="52"/>
        <end position="72"/>
    </location>
</feature>
<keyword evidence="6 7" id="KW-0472">Membrane</keyword>
<keyword evidence="3" id="KW-1003">Cell membrane</keyword>
<keyword evidence="10" id="KW-1185">Reference proteome</keyword>
<protein>
    <submittedName>
        <fullName evidence="9">MFS transporter</fullName>
    </submittedName>
</protein>
<evidence type="ECO:0000256" key="1">
    <source>
        <dbReference type="ARBA" id="ARBA00004651"/>
    </source>
</evidence>
<dbReference type="CDD" id="cd06173">
    <property type="entry name" value="MFS_MefA_like"/>
    <property type="match status" value="1"/>
</dbReference>
<feature type="transmembrane region" description="Helical" evidence="7">
    <location>
        <begin position="394"/>
        <end position="414"/>
    </location>
</feature>
<feature type="transmembrane region" description="Helical" evidence="7">
    <location>
        <begin position="329"/>
        <end position="354"/>
    </location>
</feature>
<keyword evidence="5 7" id="KW-1133">Transmembrane helix</keyword>
<dbReference type="InterPro" id="IPR020846">
    <property type="entry name" value="MFS_dom"/>
</dbReference>
<dbReference type="Gene3D" id="1.20.1250.20">
    <property type="entry name" value="MFS general substrate transporter like domains"/>
    <property type="match status" value="1"/>
</dbReference>
<evidence type="ECO:0000259" key="8">
    <source>
        <dbReference type="PROSITE" id="PS50850"/>
    </source>
</evidence>
<evidence type="ECO:0000256" key="6">
    <source>
        <dbReference type="ARBA" id="ARBA00023136"/>
    </source>
</evidence>
<feature type="transmembrane region" description="Helical" evidence="7">
    <location>
        <begin position="178"/>
        <end position="197"/>
    </location>
</feature>